<dbReference type="PANTHER" id="PTHR43290:SF2">
    <property type="entry name" value="MEVALONATE KINASE"/>
    <property type="match status" value="1"/>
</dbReference>
<dbReference type="EC" id="2.7.1.36" evidence="3"/>
<protein>
    <recommendedName>
        <fullName evidence="3">mevalonate kinase</fullName>
        <ecNumber evidence="3">2.7.1.36</ecNumber>
    </recommendedName>
</protein>
<dbReference type="InterPro" id="IPR020568">
    <property type="entry name" value="Ribosomal_Su5_D2-typ_SF"/>
</dbReference>
<dbReference type="SUPFAM" id="SSF55060">
    <property type="entry name" value="GHMP Kinase, C-terminal domain"/>
    <property type="match status" value="1"/>
</dbReference>
<evidence type="ECO:0000256" key="12">
    <source>
        <dbReference type="ARBA" id="ARBA00029438"/>
    </source>
</evidence>
<dbReference type="RefSeq" id="WP_346135431.1">
    <property type="nucleotide sequence ID" value="NZ_BAABBE010000032.1"/>
</dbReference>
<evidence type="ECO:0000256" key="6">
    <source>
        <dbReference type="ARBA" id="ARBA00022679"/>
    </source>
</evidence>
<comment type="similarity">
    <text evidence="2">Belongs to the GHMP kinase family. Mevalonate kinase subfamily.</text>
</comment>
<comment type="subcellular location">
    <subcellularLocation>
        <location evidence="1">Cytoplasm</location>
    </subcellularLocation>
</comment>
<keyword evidence="9" id="KW-0067">ATP-binding</keyword>
<dbReference type="InterPro" id="IPR014721">
    <property type="entry name" value="Ribsml_uS5_D2-typ_fold_subgr"/>
</dbReference>
<sequence length="327" mass="33734">MELSTSQNRTMTATAQVATGFGRAHAKAILLGEHAVLHGSPALAVPVPRLGVTAVATRFPEPGATSVLLDGAVGAVPYPNEGLRQVADALTAGDGGWRIEVLLRCEIPAGRGLGSSAACARAAVLALADLLGRELDDRKLYELVQAAENVVHGRASGVDAITTGADSPLLFENGTAEQVRIGFDGLFVIADSGVAGQTKDAVRLVRNAFEQRPGTREQFVGTVSRLVRSAVRDLAEGNAAGFGRSMTECHAALRDIGVSTTLIDAMADAAVAAGALGAKVSGGGLGGCLVALVQRPEEAWWVSQAMCEASAVRTWTVGAGRFGRDER</sequence>
<organism evidence="15 16">
    <name type="scientific">Lentzea roselyniae</name>
    <dbReference type="NCBI Taxonomy" id="531940"/>
    <lineage>
        <taxon>Bacteria</taxon>
        <taxon>Bacillati</taxon>
        <taxon>Actinomycetota</taxon>
        <taxon>Actinomycetes</taxon>
        <taxon>Pseudonocardiales</taxon>
        <taxon>Pseudonocardiaceae</taxon>
        <taxon>Lentzea</taxon>
    </lineage>
</organism>
<reference evidence="16" key="1">
    <citation type="journal article" date="2019" name="Int. J. Syst. Evol. Microbiol.">
        <title>The Global Catalogue of Microorganisms (GCM) 10K type strain sequencing project: providing services to taxonomists for standard genome sequencing and annotation.</title>
        <authorList>
            <consortium name="The Broad Institute Genomics Platform"/>
            <consortium name="The Broad Institute Genome Sequencing Center for Infectious Disease"/>
            <person name="Wu L."/>
            <person name="Ma J."/>
        </authorList>
    </citation>
    <scope>NUCLEOTIDE SEQUENCE [LARGE SCALE GENOMIC DNA]</scope>
    <source>
        <strain evidence="16">JCM 17494</strain>
    </source>
</reference>
<feature type="domain" description="GHMP kinase C-terminal" evidence="14">
    <location>
        <begin position="231"/>
        <end position="307"/>
    </location>
</feature>
<evidence type="ECO:0000256" key="5">
    <source>
        <dbReference type="ARBA" id="ARBA00022516"/>
    </source>
</evidence>
<dbReference type="InterPro" id="IPR036554">
    <property type="entry name" value="GHMP_kinase_C_sf"/>
</dbReference>
<keyword evidence="6" id="KW-0808">Transferase</keyword>
<evidence type="ECO:0000313" key="16">
    <source>
        <dbReference type="Proteomes" id="UP001500711"/>
    </source>
</evidence>
<dbReference type="PANTHER" id="PTHR43290">
    <property type="entry name" value="MEVALONATE KINASE"/>
    <property type="match status" value="1"/>
</dbReference>
<dbReference type="Pfam" id="PF08544">
    <property type="entry name" value="GHMP_kinases_C"/>
    <property type="match status" value="1"/>
</dbReference>
<keyword evidence="11" id="KW-0443">Lipid metabolism</keyword>
<keyword evidence="5" id="KW-0444">Lipid biosynthesis</keyword>
<feature type="domain" description="GHMP kinase N-terminal" evidence="13">
    <location>
        <begin position="87"/>
        <end position="160"/>
    </location>
</feature>
<dbReference type="GO" id="GO:0016301">
    <property type="term" value="F:kinase activity"/>
    <property type="evidence" value="ECO:0007669"/>
    <property type="project" value="UniProtKB-KW"/>
</dbReference>
<evidence type="ECO:0000313" key="15">
    <source>
        <dbReference type="EMBL" id="GAA3677365.1"/>
    </source>
</evidence>
<dbReference type="SUPFAM" id="SSF54211">
    <property type="entry name" value="Ribosomal protein S5 domain 2-like"/>
    <property type="match status" value="1"/>
</dbReference>
<evidence type="ECO:0000256" key="2">
    <source>
        <dbReference type="ARBA" id="ARBA00006495"/>
    </source>
</evidence>
<dbReference type="PRINTS" id="PR00959">
    <property type="entry name" value="MEVGALKINASE"/>
</dbReference>
<dbReference type="Proteomes" id="UP001500711">
    <property type="component" value="Unassembled WGS sequence"/>
</dbReference>
<evidence type="ECO:0000256" key="11">
    <source>
        <dbReference type="ARBA" id="ARBA00023098"/>
    </source>
</evidence>
<comment type="pathway">
    <text evidence="12">Isoprenoid biosynthesis; isopentenyl diphosphate biosynthesis via mevalonate pathway; isopentenyl diphosphate from (R)-mevalonate: step 1/3.</text>
</comment>
<dbReference type="Gene3D" id="3.30.70.890">
    <property type="entry name" value="GHMP kinase, C-terminal domain"/>
    <property type="match status" value="1"/>
</dbReference>
<dbReference type="PROSITE" id="PS00627">
    <property type="entry name" value="GHMP_KINASES_ATP"/>
    <property type="match status" value="1"/>
</dbReference>
<dbReference type="Pfam" id="PF00288">
    <property type="entry name" value="GHMP_kinases_N"/>
    <property type="match status" value="1"/>
</dbReference>
<evidence type="ECO:0000256" key="9">
    <source>
        <dbReference type="ARBA" id="ARBA00022840"/>
    </source>
</evidence>
<evidence type="ECO:0000256" key="10">
    <source>
        <dbReference type="ARBA" id="ARBA00022842"/>
    </source>
</evidence>
<evidence type="ECO:0000259" key="14">
    <source>
        <dbReference type="Pfam" id="PF08544"/>
    </source>
</evidence>
<evidence type="ECO:0000256" key="8">
    <source>
        <dbReference type="ARBA" id="ARBA00022777"/>
    </source>
</evidence>
<comment type="caution">
    <text evidence="15">The sequence shown here is derived from an EMBL/GenBank/DDBJ whole genome shotgun (WGS) entry which is preliminary data.</text>
</comment>
<dbReference type="EMBL" id="BAABBE010000032">
    <property type="protein sequence ID" value="GAA3677365.1"/>
    <property type="molecule type" value="Genomic_DNA"/>
</dbReference>
<accession>A0ABP7C281</accession>
<evidence type="ECO:0000259" key="13">
    <source>
        <dbReference type="Pfam" id="PF00288"/>
    </source>
</evidence>
<name>A0ABP7C281_9PSEU</name>
<proteinExistence type="inferred from homology"/>
<keyword evidence="16" id="KW-1185">Reference proteome</keyword>
<dbReference type="NCBIfam" id="TIGR00549">
    <property type="entry name" value="mevalon_kin"/>
    <property type="match status" value="1"/>
</dbReference>
<evidence type="ECO:0000256" key="7">
    <source>
        <dbReference type="ARBA" id="ARBA00022741"/>
    </source>
</evidence>
<keyword evidence="7" id="KW-0547">Nucleotide-binding</keyword>
<dbReference type="Gene3D" id="3.30.230.10">
    <property type="match status" value="1"/>
</dbReference>
<keyword evidence="4" id="KW-0963">Cytoplasm</keyword>
<keyword evidence="10" id="KW-0460">Magnesium</keyword>
<evidence type="ECO:0000256" key="3">
    <source>
        <dbReference type="ARBA" id="ARBA00012103"/>
    </source>
</evidence>
<dbReference type="InterPro" id="IPR013750">
    <property type="entry name" value="GHMP_kinase_C_dom"/>
</dbReference>
<keyword evidence="8 15" id="KW-0418">Kinase</keyword>
<evidence type="ECO:0000256" key="4">
    <source>
        <dbReference type="ARBA" id="ARBA00022490"/>
    </source>
</evidence>
<dbReference type="InterPro" id="IPR006204">
    <property type="entry name" value="GHMP_kinase_N_dom"/>
</dbReference>
<dbReference type="InterPro" id="IPR006205">
    <property type="entry name" value="Mev_gal_kin"/>
</dbReference>
<gene>
    <name evidence="15" type="primary">mvk</name>
    <name evidence="15" type="ORF">GCM10022267_75290</name>
</gene>
<dbReference type="InterPro" id="IPR006203">
    <property type="entry name" value="GHMP_knse_ATP-bd_CS"/>
</dbReference>
<evidence type="ECO:0000256" key="1">
    <source>
        <dbReference type="ARBA" id="ARBA00004496"/>
    </source>
</evidence>